<dbReference type="Proteomes" id="UP000027180">
    <property type="component" value="Chromosome"/>
</dbReference>
<reference evidence="2 3" key="1">
    <citation type="submission" date="2013-12" db="EMBL/GenBank/DDBJ databases">
        <title>Complete genome sequence of Rhizobium etli bv. mimosae IE4771.</title>
        <authorList>
            <person name="Bustos P."/>
            <person name="Santamaria R.I."/>
            <person name="Lozano L."/>
            <person name="Ormeno-Orrillo E."/>
            <person name="Rogel M.A."/>
            <person name="Romero D."/>
            <person name="Cevallos M.A."/>
            <person name="Martinez-Romero E."/>
            <person name="Gonzalez V."/>
        </authorList>
    </citation>
    <scope>NUCLEOTIDE SEQUENCE [LARGE SCALE GENOMIC DNA]</scope>
    <source>
        <strain evidence="2 3">IE4771</strain>
    </source>
</reference>
<evidence type="ECO:0000313" key="3">
    <source>
        <dbReference type="Proteomes" id="UP000027180"/>
    </source>
</evidence>
<dbReference type="PROSITE" id="PS51257">
    <property type="entry name" value="PROKAR_LIPOPROTEIN"/>
    <property type="match status" value="1"/>
</dbReference>
<dbReference type="KEGG" id="rei:IE4771_CH02696"/>
<protein>
    <recommendedName>
        <fullName evidence="4">Lipoprotein</fullName>
    </recommendedName>
</protein>
<dbReference type="AlphaFoldDB" id="A0A060I874"/>
<proteinExistence type="predicted"/>
<gene>
    <name evidence="2" type="ORF">IE4771_CH02696</name>
</gene>
<name>A0A060I874_RHIET</name>
<feature type="chain" id="PRO_5001583348" description="Lipoprotein" evidence="1">
    <location>
        <begin position="20"/>
        <end position="129"/>
    </location>
</feature>
<organism evidence="2 3">
    <name type="scientific">Rhizobium etli bv. mimosae str. IE4771</name>
    <dbReference type="NCBI Taxonomy" id="1432050"/>
    <lineage>
        <taxon>Bacteria</taxon>
        <taxon>Pseudomonadati</taxon>
        <taxon>Pseudomonadota</taxon>
        <taxon>Alphaproteobacteria</taxon>
        <taxon>Hyphomicrobiales</taxon>
        <taxon>Rhizobiaceae</taxon>
        <taxon>Rhizobium/Agrobacterium group</taxon>
        <taxon>Rhizobium</taxon>
    </lineage>
</organism>
<dbReference type="RefSeq" id="WP_010055547.1">
    <property type="nucleotide sequence ID" value="NZ_CP006986.1"/>
</dbReference>
<dbReference type="EMBL" id="CP006986">
    <property type="protein sequence ID" value="AIC27796.1"/>
    <property type="molecule type" value="Genomic_DNA"/>
</dbReference>
<accession>A0A060I874</accession>
<dbReference type="OrthoDB" id="8386101at2"/>
<sequence>MRIKVLACAALLMLAGCNAPVSQSVADSQRPPSNEVRQNFINIVFKRSYRHEAGEVVWARISSVVLLDPEKKIYAYCVRVVPKRSWGDWAYLGVSFTDSQILGATANDNRCKDKRLRYYPFPELTGMKT</sequence>
<dbReference type="HOGENOM" id="CLU_2234344_0_0_5"/>
<evidence type="ECO:0000256" key="1">
    <source>
        <dbReference type="SAM" id="SignalP"/>
    </source>
</evidence>
<evidence type="ECO:0000313" key="2">
    <source>
        <dbReference type="EMBL" id="AIC27796.1"/>
    </source>
</evidence>
<evidence type="ECO:0008006" key="4">
    <source>
        <dbReference type="Google" id="ProtNLM"/>
    </source>
</evidence>
<feature type="signal peptide" evidence="1">
    <location>
        <begin position="1"/>
        <end position="19"/>
    </location>
</feature>
<keyword evidence="1" id="KW-0732">Signal</keyword>